<evidence type="ECO:0000256" key="1">
    <source>
        <dbReference type="ARBA" id="ARBA00022679"/>
    </source>
</evidence>
<keyword evidence="2 4" id="KW-0548">Nucleotidyltransferase</keyword>
<evidence type="ECO:0000313" key="4">
    <source>
        <dbReference type="EMBL" id="NLR92660.1"/>
    </source>
</evidence>
<dbReference type="GO" id="GO:0016779">
    <property type="term" value="F:nucleotidyltransferase activity"/>
    <property type="evidence" value="ECO:0007669"/>
    <property type="project" value="UniProtKB-KW"/>
</dbReference>
<feature type="domain" description="Cytidyltransferase-like" evidence="3">
    <location>
        <begin position="7"/>
        <end position="135"/>
    </location>
</feature>
<dbReference type="RefSeq" id="WP_168883365.1">
    <property type="nucleotide sequence ID" value="NZ_JABAIL010000004.1"/>
</dbReference>
<proteinExistence type="predicted"/>
<organism evidence="4 5">
    <name type="scientific">Flammeovirga agarivorans</name>
    <dbReference type="NCBI Taxonomy" id="2726742"/>
    <lineage>
        <taxon>Bacteria</taxon>
        <taxon>Pseudomonadati</taxon>
        <taxon>Bacteroidota</taxon>
        <taxon>Cytophagia</taxon>
        <taxon>Cytophagales</taxon>
        <taxon>Flammeovirgaceae</taxon>
        <taxon>Flammeovirga</taxon>
    </lineage>
</organism>
<dbReference type="InterPro" id="IPR050385">
    <property type="entry name" value="Archaeal_FAD_synthase"/>
</dbReference>
<dbReference type="EMBL" id="JABAIL010000004">
    <property type="protein sequence ID" value="NLR92660.1"/>
    <property type="molecule type" value="Genomic_DNA"/>
</dbReference>
<dbReference type="Proteomes" id="UP000585050">
    <property type="component" value="Unassembled WGS sequence"/>
</dbReference>
<dbReference type="SUPFAM" id="SSF52374">
    <property type="entry name" value="Nucleotidylyl transferase"/>
    <property type="match status" value="1"/>
</dbReference>
<dbReference type="Pfam" id="PF01467">
    <property type="entry name" value="CTP_transf_like"/>
    <property type="match status" value="1"/>
</dbReference>
<reference evidence="4 5" key="1">
    <citation type="submission" date="2020-04" db="EMBL/GenBank/DDBJ databases">
        <title>Flammeovirga sp. SR4, a novel species isolated from seawater.</title>
        <authorList>
            <person name="Wang X."/>
        </authorList>
    </citation>
    <scope>NUCLEOTIDE SEQUENCE [LARGE SCALE GENOMIC DNA]</scope>
    <source>
        <strain evidence="4 5">SR4</strain>
    </source>
</reference>
<comment type="caution">
    <text evidence="4">The sequence shown here is derived from an EMBL/GenBank/DDBJ whole genome shotgun (WGS) entry which is preliminary data.</text>
</comment>
<keyword evidence="5" id="KW-1185">Reference proteome</keyword>
<sequence>MTKKNIYVVGVFDLFHRGHLELLKKSKALGTHLIVALNGDDMTAQYKRKPFVSEEDRLAIIESLECVDQAFIINQFDNKDVLIEYDIDVVVHGDDWDVEGYMEQIRVDQEFLDKNKIELAFLPYTQGISTSELIKTIKNS</sequence>
<evidence type="ECO:0000259" key="3">
    <source>
        <dbReference type="Pfam" id="PF01467"/>
    </source>
</evidence>
<dbReference type="PANTHER" id="PTHR43793:SF1">
    <property type="entry name" value="FAD SYNTHASE"/>
    <property type="match status" value="1"/>
</dbReference>
<evidence type="ECO:0000256" key="2">
    <source>
        <dbReference type="ARBA" id="ARBA00022695"/>
    </source>
</evidence>
<dbReference type="NCBIfam" id="TIGR00125">
    <property type="entry name" value="cyt_tran_rel"/>
    <property type="match status" value="1"/>
</dbReference>
<name>A0A7X8XX26_9BACT</name>
<dbReference type="Gene3D" id="3.40.50.620">
    <property type="entry name" value="HUPs"/>
    <property type="match status" value="1"/>
</dbReference>
<accession>A0A7X8XX26</accession>
<keyword evidence="1 4" id="KW-0808">Transferase</keyword>
<dbReference type="InterPro" id="IPR004821">
    <property type="entry name" value="Cyt_trans-like"/>
</dbReference>
<protein>
    <submittedName>
        <fullName evidence="4">Adenylyltransferase/cytidyltransferase family protein</fullName>
    </submittedName>
</protein>
<dbReference type="PANTHER" id="PTHR43793">
    <property type="entry name" value="FAD SYNTHASE"/>
    <property type="match status" value="1"/>
</dbReference>
<dbReference type="AlphaFoldDB" id="A0A7X8XX26"/>
<evidence type="ECO:0000313" key="5">
    <source>
        <dbReference type="Proteomes" id="UP000585050"/>
    </source>
</evidence>
<dbReference type="InterPro" id="IPR014729">
    <property type="entry name" value="Rossmann-like_a/b/a_fold"/>
</dbReference>
<gene>
    <name evidence="4" type="ORF">HGP29_15685</name>
</gene>